<evidence type="ECO:0000313" key="1">
    <source>
        <dbReference type="EMBL" id="SDJ60469.1"/>
    </source>
</evidence>
<sequence>MGRTVFGCVERARREILPLELALYHAVREYPGGAAAVAATVGRNATTLQHKLSPTHPTHTLNVAELEEILPLTRDPRVMDSLCMAFGDAIWLDVRDLQPGSSPASLVSGIGEMLRRESDLAGQVAASLEDNRIDLDELAELELLTVRMAQAVFGLLFRARQQHAEGQDNG</sequence>
<gene>
    <name evidence="1" type="ORF">SAMN05216186_10282</name>
</gene>
<organism evidence="1 2">
    <name type="scientific">Pseudomonas indica</name>
    <dbReference type="NCBI Taxonomy" id="137658"/>
    <lineage>
        <taxon>Bacteria</taxon>
        <taxon>Pseudomonadati</taxon>
        <taxon>Pseudomonadota</taxon>
        <taxon>Gammaproteobacteria</taxon>
        <taxon>Pseudomonadales</taxon>
        <taxon>Pseudomonadaceae</taxon>
        <taxon>Pseudomonas</taxon>
    </lineage>
</organism>
<dbReference type="InterPro" id="IPR009679">
    <property type="entry name" value="Phage_186_CII-like"/>
</dbReference>
<keyword evidence="2" id="KW-1185">Reference proteome</keyword>
<dbReference type="Pfam" id="PF06892">
    <property type="entry name" value="Phage_CP76"/>
    <property type="match status" value="1"/>
</dbReference>
<evidence type="ECO:0008006" key="3">
    <source>
        <dbReference type="Google" id="ProtNLM"/>
    </source>
</evidence>
<dbReference type="GO" id="GO:0003677">
    <property type="term" value="F:DNA binding"/>
    <property type="evidence" value="ECO:0007669"/>
    <property type="project" value="InterPro"/>
</dbReference>
<dbReference type="Proteomes" id="UP000198706">
    <property type="component" value="Unassembled WGS sequence"/>
</dbReference>
<proteinExistence type="predicted"/>
<dbReference type="STRING" id="137658.SAMN05216186_10282"/>
<accession>A0A1G8V391</accession>
<protein>
    <recommendedName>
        <fullName evidence="3">Phage regulatory protein CII (CP76)</fullName>
    </recommendedName>
</protein>
<dbReference type="EMBL" id="FNFD01000002">
    <property type="protein sequence ID" value="SDJ60469.1"/>
    <property type="molecule type" value="Genomic_DNA"/>
</dbReference>
<dbReference type="AlphaFoldDB" id="A0A1G8V391"/>
<dbReference type="RefSeq" id="WP_084336879.1">
    <property type="nucleotide sequence ID" value="NZ_FNFD01000002.1"/>
</dbReference>
<evidence type="ECO:0000313" key="2">
    <source>
        <dbReference type="Proteomes" id="UP000198706"/>
    </source>
</evidence>
<reference evidence="1 2" key="1">
    <citation type="submission" date="2016-10" db="EMBL/GenBank/DDBJ databases">
        <authorList>
            <person name="de Groot N.N."/>
        </authorList>
    </citation>
    <scope>NUCLEOTIDE SEQUENCE [LARGE SCALE GENOMIC DNA]</scope>
    <source>
        <strain evidence="1 2">JCM 21544</strain>
    </source>
</reference>
<name>A0A1G8V391_9PSED</name>